<proteinExistence type="predicted"/>
<dbReference type="Proteomes" id="UP000613512">
    <property type="component" value="Unassembled WGS sequence"/>
</dbReference>
<dbReference type="InterPro" id="IPR002901">
    <property type="entry name" value="MGlyc_endo_b_GlcNAc-like_dom"/>
</dbReference>
<dbReference type="Gene3D" id="1.10.101.10">
    <property type="entry name" value="PGBD-like superfamily/PGBD"/>
    <property type="match status" value="10"/>
</dbReference>
<dbReference type="SMART" id="SM00287">
    <property type="entry name" value="SH3b"/>
    <property type="match status" value="2"/>
</dbReference>
<evidence type="ECO:0000313" key="5">
    <source>
        <dbReference type="Proteomes" id="UP000613512"/>
    </source>
</evidence>
<reference evidence="4" key="2">
    <citation type="submission" date="2020-09" db="EMBL/GenBank/DDBJ databases">
        <authorList>
            <person name="Sun Q."/>
            <person name="Zhou Y."/>
        </authorList>
    </citation>
    <scope>NUCLEOTIDE SEQUENCE</scope>
    <source>
        <strain evidence="4">CGMCC 1.12408</strain>
    </source>
</reference>
<dbReference type="InterPro" id="IPR036365">
    <property type="entry name" value="PGBD-like_sf"/>
</dbReference>
<reference evidence="4" key="1">
    <citation type="journal article" date="2014" name="Int. J. Syst. Evol. Microbiol.">
        <title>Complete genome sequence of Corynebacterium casei LMG S-19264T (=DSM 44701T), isolated from a smear-ripened cheese.</title>
        <authorList>
            <consortium name="US DOE Joint Genome Institute (JGI-PGF)"/>
            <person name="Walter F."/>
            <person name="Albersmeier A."/>
            <person name="Kalinowski J."/>
            <person name="Ruckert C."/>
        </authorList>
    </citation>
    <scope>NUCLEOTIDE SEQUENCE</scope>
    <source>
        <strain evidence="4">CGMCC 1.12408</strain>
    </source>
</reference>
<dbReference type="RefSeq" id="WP_188383185.1">
    <property type="nucleotide sequence ID" value="NZ_BMEY01000002.1"/>
</dbReference>
<gene>
    <name evidence="4" type="ORF">GCM10008025_05790</name>
</gene>
<feature type="chain" id="PRO_5037710479" description="SH3b domain-containing protein" evidence="2">
    <location>
        <begin position="26"/>
        <end position="1125"/>
    </location>
</feature>
<dbReference type="Gene3D" id="2.30.30.40">
    <property type="entry name" value="SH3 Domains"/>
    <property type="match status" value="2"/>
</dbReference>
<evidence type="ECO:0000256" key="2">
    <source>
        <dbReference type="SAM" id="SignalP"/>
    </source>
</evidence>
<evidence type="ECO:0000259" key="3">
    <source>
        <dbReference type="PROSITE" id="PS51781"/>
    </source>
</evidence>
<feature type="compositionally biased region" description="Acidic residues" evidence="1">
    <location>
        <begin position="29"/>
        <end position="47"/>
    </location>
</feature>
<comment type="caution">
    <text evidence="4">The sequence shown here is derived from an EMBL/GenBank/DDBJ whole genome shotgun (WGS) entry which is preliminary data.</text>
</comment>
<feature type="domain" description="SH3b" evidence="3">
    <location>
        <begin position="867"/>
        <end position="937"/>
    </location>
</feature>
<keyword evidence="2" id="KW-0732">Signal</keyword>
<dbReference type="PROSITE" id="PS51781">
    <property type="entry name" value="SH3B"/>
    <property type="match status" value="1"/>
</dbReference>
<dbReference type="InterPro" id="IPR036366">
    <property type="entry name" value="PGBDSf"/>
</dbReference>
<organism evidence="4 5">
    <name type="scientific">Ornithinibacillus halotolerans</name>
    <dbReference type="NCBI Taxonomy" id="1274357"/>
    <lineage>
        <taxon>Bacteria</taxon>
        <taxon>Bacillati</taxon>
        <taxon>Bacillota</taxon>
        <taxon>Bacilli</taxon>
        <taxon>Bacillales</taxon>
        <taxon>Bacillaceae</taxon>
        <taxon>Ornithinibacillus</taxon>
    </lineage>
</organism>
<dbReference type="InterPro" id="IPR003646">
    <property type="entry name" value="SH3-like_bac-type"/>
</dbReference>
<dbReference type="AlphaFoldDB" id="A0A916RQI2"/>
<protein>
    <recommendedName>
        <fullName evidence="3">SH3b domain-containing protein</fullName>
    </recommendedName>
</protein>
<dbReference type="PANTHER" id="PTHR41533">
    <property type="entry name" value="L,D-TRANSPEPTIDASE HI_1667-RELATED"/>
    <property type="match status" value="1"/>
</dbReference>
<dbReference type="InterPro" id="IPR052905">
    <property type="entry name" value="LD-transpeptidase_YkuD-like"/>
</dbReference>
<dbReference type="EMBL" id="BMEY01000002">
    <property type="protein sequence ID" value="GGA64830.1"/>
    <property type="molecule type" value="Genomic_DNA"/>
</dbReference>
<dbReference type="Pfam" id="PF01471">
    <property type="entry name" value="PG_binding_1"/>
    <property type="match status" value="10"/>
</dbReference>
<dbReference type="SUPFAM" id="SSF47090">
    <property type="entry name" value="PGBD-like"/>
    <property type="match status" value="10"/>
</dbReference>
<dbReference type="GO" id="GO:0004040">
    <property type="term" value="F:amidase activity"/>
    <property type="evidence" value="ECO:0007669"/>
    <property type="project" value="InterPro"/>
</dbReference>
<sequence length="1125" mass="125717">MKIRLFMALLLLISVFHFSPLIVGATSSGEEETEEPVEEQDQESEEPVEALNQLKVAKAEDYSELQSNLVTLGFLTEDGVTGSLDNQTKEALRNFQQYYGLTVTGLVDEATTAKIDEILASPFQDGKRDSETIILKEYLVILGYATFENPTNYYGSQTAAAVRAFQSDEGLAVSGIIEPVTKARLVELATGPLQKGMYRDDAVQFKLDLEKLGFINWKNIPNNYFGPSTERAVIKLQKYYGIQQSGKADQDTLDTIADVLASPFQNGKNHKETVTLKEHLTLLDFANFNNPTTFFGSQTEAAVKAFQKDRGLPVSGIIEPITKAELIDLATKPLENGMRRNDAIELKKNLEKLGFVNWKNTPNNFYGPSTASAVMELQKYYSVYGLTPSGKADQKTLDAIANVLAQPLQNGNRHEDVVVLKEILTLLDYANFENPTTFFGPQTEAAVKAFQRDQSLPVSGIVEIVTELRMSELATKPLENGMRRNDAIEFKENLEKLGFVSWKNTPTNFYGPSTEQAVIKLQKYYGLPQTGKGDEATINKMEEVLASPYQKGKSNEGSIIIKQQLVDLGYLDLKNPTPLYGSQTEKAVKAFQRDYDLVVSGIAEEVTLTKLDEVLSNSLKVGDKGSAVIELKEQMNRLGFPINNTTNTFGVETEKAVNNFQKHYGLIASGVVNPKTVNKIESILASPFQYGVTHEDSIQLKKYLEKLGYVNWKNEPNGYYGRSTENAVKRFQEDNGLPVSGIIDEITLELLVEMASVKELFLTTEYNLTLQKALDIQMKVKPQSDQYYSGYVSNTYLKLYDGGSITGYSVNLRKSPYLLSNNIYGSVVGGTTFKVLDDNVEGDMVSHSKRWFKIEYQGEILYVHSSLANANIKLGETTARVNVRSGQGTSYHIYETVDKGTVFTVSSVGNNWHKVKLTYKWRNATSADTKKYLDPRSYVDDVNQKYQFLDLRYFTGAPASELDKLLEGAGKLEGKGAVFREAARLANINEIYLVSHAMLETGRGKSPLSDGSIKHNGKSVYNFFGIGANDHCAKECGTQRAIEEGWFTVDDAIIGGAQFAGEKYIHVGQHTLYNMRWNPLNMEERGKAEHQYATDIGWAYKQVYNYQRIYEKGNYNLIFDVPVYK</sequence>
<dbReference type="Pfam" id="PF01832">
    <property type="entry name" value="Glucosaminidase"/>
    <property type="match status" value="1"/>
</dbReference>
<evidence type="ECO:0000256" key="1">
    <source>
        <dbReference type="SAM" id="MobiDB-lite"/>
    </source>
</evidence>
<feature type="signal peptide" evidence="2">
    <location>
        <begin position="1"/>
        <end position="25"/>
    </location>
</feature>
<dbReference type="PANTHER" id="PTHR41533:SF1">
    <property type="entry name" value="L,D-TRANSPEPTIDASE YCBB-RELATED"/>
    <property type="match status" value="1"/>
</dbReference>
<keyword evidence="5" id="KW-1185">Reference proteome</keyword>
<accession>A0A916RQI2</accession>
<evidence type="ECO:0000313" key="4">
    <source>
        <dbReference type="EMBL" id="GGA64830.1"/>
    </source>
</evidence>
<name>A0A916RQI2_9BACI</name>
<dbReference type="SMART" id="SM00047">
    <property type="entry name" value="LYZ2"/>
    <property type="match status" value="1"/>
</dbReference>
<dbReference type="InterPro" id="IPR002477">
    <property type="entry name" value="Peptidoglycan-bd-like"/>
</dbReference>
<feature type="region of interest" description="Disordered" evidence="1">
    <location>
        <begin position="27"/>
        <end position="47"/>
    </location>
</feature>